<dbReference type="RefSeq" id="WP_224123697.1">
    <property type="nucleotide sequence ID" value="NZ_JAIQZJ010000008.1"/>
</dbReference>
<dbReference type="Proteomes" id="UP000780875">
    <property type="component" value="Unassembled WGS sequence"/>
</dbReference>
<dbReference type="InterPro" id="IPR024787">
    <property type="entry name" value="EcsC"/>
</dbReference>
<sequence>MSEETTDAGTASVALRRALDGLGPLSPAARAAEKHLRDHDGQVDKAIDALIDDHVRYAGAQGLLTSLGGVIAAPVTVPANITGLALIQARMVAGIAHLRGYDLADPRTHNAVLTCLLGERRVDALVREQRLPAPPMAIATAPVHDQELEQVLAGEVTGHLVARLGGKHAVLAFGRKIPVVGGVVGLGADSVATWQVARYAVRELRPRTRR</sequence>
<evidence type="ECO:0000313" key="2">
    <source>
        <dbReference type="Proteomes" id="UP000780875"/>
    </source>
</evidence>
<dbReference type="Pfam" id="PF12787">
    <property type="entry name" value="EcsC"/>
    <property type="match status" value="1"/>
</dbReference>
<organism evidence="1 2">
    <name type="scientific">Nocardioides mangrovi</name>
    <dbReference type="NCBI Taxonomy" id="2874580"/>
    <lineage>
        <taxon>Bacteria</taxon>
        <taxon>Bacillati</taxon>
        <taxon>Actinomycetota</taxon>
        <taxon>Actinomycetes</taxon>
        <taxon>Propionibacteriales</taxon>
        <taxon>Nocardioidaceae</taxon>
        <taxon>Nocardioides</taxon>
    </lineage>
</organism>
<dbReference type="EMBL" id="JAIQZJ010000008">
    <property type="protein sequence ID" value="MBZ5739326.1"/>
    <property type="molecule type" value="Genomic_DNA"/>
</dbReference>
<accession>A0ABS7UF60</accession>
<gene>
    <name evidence="1" type="ORF">K8U61_14220</name>
</gene>
<protein>
    <submittedName>
        <fullName evidence="1">EcsC family protein</fullName>
    </submittedName>
</protein>
<proteinExistence type="predicted"/>
<comment type="caution">
    <text evidence="1">The sequence shown here is derived from an EMBL/GenBank/DDBJ whole genome shotgun (WGS) entry which is preliminary data.</text>
</comment>
<evidence type="ECO:0000313" key="1">
    <source>
        <dbReference type="EMBL" id="MBZ5739326.1"/>
    </source>
</evidence>
<name>A0ABS7UF60_9ACTN</name>
<keyword evidence="2" id="KW-1185">Reference proteome</keyword>
<reference evidence="1 2" key="1">
    <citation type="submission" date="2021-09" db="EMBL/GenBank/DDBJ databases">
        <title>Whole genome sequence of Nocardioides sp. GBK3QG-3.</title>
        <authorList>
            <person name="Tuo L."/>
        </authorList>
    </citation>
    <scope>NUCLEOTIDE SEQUENCE [LARGE SCALE GENOMIC DNA]</scope>
    <source>
        <strain evidence="1 2">GBK3QG-3</strain>
    </source>
</reference>